<dbReference type="CDD" id="cd11058">
    <property type="entry name" value="CYP60B-like"/>
    <property type="match status" value="1"/>
</dbReference>
<dbReference type="InterPro" id="IPR002401">
    <property type="entry name" value="Cyt_P450_E_grp-I"/>
</dbReference>
<gene>
    <name evidence="9" type="ORF">R9X50_00686200</name>
</gene>
<dbReference type="InterPro" id="IPR036396">
    <property type="entry name" value="Cyt_P450_sf"/>
</dbReference>
<evidence type="ECO:0000256" key="7">
    <source>
        <dbReference type="RuleBase" id="RU000461"/>
    </source>
</evidence>
<dbReference type="AlphaFoldDB" id="A0AAQ3M989"/>
<keyword evidence="7" id="KW-0503">Monooxygenase</keyword>
<comment type="cofactor">
    <cofactor evidence="1 6">
        <name>heme</name>
        <dbReference type="ChEBI" id="CHEBI:30413"/>
    </cofactor>
</comment>
<keyword evidence="8" id="KW-0472">Membrane</keyword>
<evidence type="ECO:0000313" key="10">
    <source>
        <dbReference type="Proteomes" id="UP001303373"/>
    </source>
</evidence>
<feature type="transmembrane region" description="Helical" evidence="8">
    <location>
        <begin position="12"/>
        <end position="33"/>
    </location>
</feature>
<evidence type="ECO:0000256" key="4">
    <source>
        <dbReference type="ARBA" id="ARBA00022723"/>
    </source>
</evidence>
<evidence type="ECO:0000256" key="5">
    <source>
        <dbReference type="ARBA" id="ARBA00023004"/>
    </source>
</evidence>
<evidence type="ECO:0008006" key="11">
    <source>
        <dbReference type="Google" id="ProtNLM"/>
    </source>
</evidence>
<dbReference type="PANTHER" id="PTHR24305">
    <property type="entry name" value="CYTOCHROME P450"/>
    <property type="match status" value="1"/>
</dbReference>
<dbReference type="Proteomes" id="UP001303373">
    <property type="component" value="Chromosome 12"/>
</dbReference>
<keyword evidence="10" id="KW-1185">Reference proteome</keyword>
<dbReference type="GO" id="GO:0016705">
    <property type="term" value="F:oxidoreductase activity, acting on paired donors, with incorporation or reduction of molecular oxygen"/>
    <property type="evidence" value="ECO:0007669"/>
    <property type="project" value="InterPro"/>
</dbReference>
<reference evidence="9 10" key="1">
    <citation type="submission" date="2023-11" db="EMBL/GenBank/DDBJ databases">
        <title>An acidophilic fungus is an integral part of prey digestion in a carnivorous sundew plant.</title>
        <authorList>
            <person name="Tsai I.J."/>
        </authorList>
    </citation>
    <scope>NUCLEOTIDE SEQUENCE [LARGE SCALE GENOMIC DNA]</scope>
    <source>
        <strain evidence="9">169a</strain>
    </source>
</reference>
<keyword evidence="8" id="KW-0812">Transmembrane</keyword>
<evidence type="ECO:0000256" key="6">
    <source>
        <dbReference type="PIRSR" id="PIRSR602401-1"/>
    </source>
</evidence>
<keyword evidence="5 6" id="KW-0408">Iron</keyword>
<comment type="similarity">
    <text evidence="2 7">Belongs to the cytochrome P450 family.</text>
</comment>
<proteinExistence type="inferred from homology"/>
<dbReference type="PROSITE" id="PS00086">
    <property type="entry name" value="CYTOCHROME_P450"/>
    <property type="match status" value="1"/>
</dbReference>
<keyword evidence="4 6" id="KW-0479">Metal-binding</keyword>
<keyword evidence="7" id="KW-0560">Oxidoreductase</keyword>
<keyword evidence="8" id="KW-1133">Transmembrane helix</keyword>
<dbReference type="SUPFAM" id="SSF48264">
    <property type="entry name" value="Cytochrome P450"/>
    <property type="match status" value="1"/>
</dbReference>
<accession>A0AAQ3M989</accession>
<name>A0AAQ3M989_9PEZI</name>
<evidence type="ECO:0000256" key="2">
    <source>
        <dbReference type="ARBA" id="ARBA00010617"/>
    </source>
</evidence>
<dbReference type="InterPro" id="IPR001128">
    <property type="entry name" value="Cyt_P450"/>
</dbReference>
<dbReference type="PANTHER" id="PTHR24305:SF210">
    <property type="entry name" value="CYTOCHROME P450 MONOOXYGENASE ASQL-RELATED"/>
    <property type="match status" value="1"/>
</dbReference>
<dbReference type="InterPro" id="IPR017972">
    <property type="entry name" value="Cyt_P450_CS"/>
</dbReference>
<dbReference type="GO" id="GO:0005506">
    <property type="term" value="F:iron ion binding"/>
    <property type="evidence" value="ECO:0007669"/>
    <property type="project" value="InterPro"/>
</dbReference>
<dbReference type="Gene3D" id="1.10.630.10">
    <property type="entry name" value="Cytochrome P450"/>
    <property type="match status" value="1"/>
</dbReference>
<evidence type="ECO:0000256" key="1">
    <source>
        <dbReference type="ARBA" id="ARBA00001971"/>
    </source>
</evidence>
<dbReference type="EMBL" id="CP138591">
    <property type="protein sequence ID" value="WPH03979.1"/>
    <property type="molecule type" value="Genomic_DNA"/>
</dbReference>
<dbReference type="Pfam" id="PF00067">
    <property type="entry name" value="p450"/>
    <property type="match status" value="1"/>
</dbReference>
<evidence type="ECO:0000256" key="8">
    <source>
        <dbReference type="SAM" id="Phobius"/>
    </source>
</evidence>
<evidence type="ECO:0000313" key="9">
    <source>
        <dbReference type="EMBL" id="WPH03979.1"/>
    </source>
</evidence>
<keyword evidence="3 6" id="KW-0349">Heme</keyword>
<evidence type="ECO:0000256" key="3">
    <source>
        <dbReference type="ARBA" id="ARBA00022617"/>
    </source>
</evidence>
<dbReference type="PRINTS" id="PR00385">
    <property type="entry name" value="P450"/>
</dbReference>
<protein>
    <recommendedName>
        <fullName evidence="11">Cytochrome P450 monooxygenase</fullName>
    </recommendedName>
</protein>
<sequence>MDFDGGIVTTKPLALVATFAALSIIYVVCKVIYNLYLHPLHHIPGPKLSAISRLPYVHSRLNFTTDKYVLKLHDKYGHVVRITPNEVSFTSGETAWPDIYGFRTGKLRGHQNMEKDKGWYAKPVNGYPSILAADDAAHSRGRRILSHAFSANALAEQEGLVQAYVDQLISGLKESITTESGAPQDMAKWYNWTTFDVIADLLFGEPFGSLQDKATHKHIDTQLRSLDAGHLFYIMTYWPWTKALGGLIIDQQAMKDRLEYFHWIKSQVEKRAARETQRPDFMTHILKHNETGKDKGMGLTDQELVTNAQLFITAGSETTATMLSGTMYMLCKTPSVLIKLQDEVRSAFLSYGEITLAGVSKLPYLFAVIEEGLRYFPPVPTGFERTVGKGGEVISGVFIPENTGVCVSQIAAYHSQENFINPLKFAPERWMGDEEYKDDKKNAYQPFSFGPRNCLGKNLAYAEMKLILAKMVWSFDFALDAKSDDWMDRCKVSTLWKKPELAVHLNEIMRD</sequence>
<dbReference type="GO" id="GO:0004497">
    <property type="term" value="F:monooxygenase activity"/>
    <property type="evidence" value="ECO:0007669"/>
    <property type="project" value="UniProtKB-KW"/>
</dbReference>
<feature type="binding site" description="axial binding residue" evidence="6">
    <location>
        <position position="454"/>
    </location>
    <ligand>
        <name>heme</name>
        <dbReference type="ChEBI" id="CHEBI:30413"/>
    </ligand>
    <ligandPart>
        <name>Fe</name>
        <dbReference type="ChEBI" id="CHEBI:18248"/>
    </ligandPart>
</feature>
<organism evidence="9 10">
    <name type="scientific">Acrodontium crateriforme</name>
    <dbReference type="NCBI Taxonomy" id="150365"/>
    <lineage>
        <taxon>Eukaryota</taxon>
        <taxon>Fungi</taxon>
        <taxon>Dikarya</taxon>
        <taxon>Ascomycota</taxon>
        <taxon>Pezizomycotina</taxon>
        <taxon>Dothideomycetes</taxon>
        <taxon>Dothideomycetidae</taxon>
        <taxon>Mycosphaerellales</taxon>
        <taxon>Teratosphaeriaceae</taxon>
        <taxon>Acrodontium</taxon>
    </lineage>
</organism>
<dbReference type="PRINTS" id="PR00463">
    <property type="entry name" value="EP450I"/>
</dbReference>
<dbReference type="GO" id="GO:0020037">
    <property type="term" value="F:heme binding"/>
    <property type="evidence" value="ECO:0007669"/>
    <property type="project" value="InterPro"/>
</dbReference>
<dbReference type="InterPro" id="IPR050121">
    <property type="entry name" value="Cytochrome_P450_monoxygenase"/>
</dbReference>